<evidence type="ECO:0000259" key="1">
    <source>
        <dbReference type="Pfam" id="PF07714"/>
    </source>
</evidence>
<reference evidence="2 3" key="1">
    <citation type="journal article" date="2011" name="Science">
        <title>The ecoresponsive genome of Daphnia pulex.</title>
        <authorList>
            <person name="Colbourne J.K."/>
            <person name="Pfrender M.E."/>
            <person name="Gilbert D."/>
            <person name="Thomas W.K."/>
            <person name="Tucker A."/>
            <person name="Oakley T.H."/>
            <person name="Tokishita S."/>
            <person name="Aerts A."/>
            <person name="Arnold G.J."/>
            <person name="Basu M.K."/>
            <person name="Bauer D.J."/>
            <person name="Caceres C.E."/>
            <person name="Carmel L."/>
            <person name="Casola C."/>
            <person name="Choi J.H."/>
            <person name="Detter J.C."/>
            <person name="Dong Q."/>
            <person name="Dusheyko S."/>
            <person name="Eads B.D."/>
            <person name="Frohlich T."/>
            <person name="Geiler-Samerotte K.A."/>
            <person name="Gerlach D."/>
            <person name="Hatcher P."/>
            <person name="Jogdeo S."/>
            <person name="Krijgsveld J."/>
            <person name="Kriventseva E.V."/>
            <person name="Kultz D."/>
            <person name="Laforsch C."/>
            <person name="Lindquist E."/>
            <person name="Lopez J."/>
            <person name="Manak J.R."/>
            <person name="Muller J."/>
            <person name="Pangilinan J."/>
            <person name="Patwardhan R.P."/>
            <person name="Pitluck S."/>
            <person name="Pritham E.J."/>
            <person name="Rechtsteiner A."/>
            <person name="Rho M."/>
            <person name="Rogozin I.B."/>
            <person name="Sakarya O."/>
            <person name="Salamov A."/>
            <person name="Schaack S."/>
            <person name="Shapiro H."/>
            <person name="Shiga Y."/>
            <person name="Skalitzky C."/>
            <person name="Smith Z."/>
            <person name="Souvorov A."/>
            <person name="Sung W."/>
            <person name="Tang Z."/>
            <person name="Tsuchiya D."/>
            <person name="Tu H."/>
            <person name="Vos H."/>
            <person name="Wang M."/>
            <person name="Wolf Y.I."/>
            <person name="Yamagata H."/>
            <person name="Yamada T."/>
            <person name="Ye Y."/>
            <person name="Shaw J.R."/>
            <person name="Andrews J."/>
            <person name="Crease T.J."/>
            <person name="Tang H."/>
            <person name="Lucas S.M."/>
            <person name="Robertson H.M."/>
            <person name="Bork P."/>
            <person name="Koonin E.V."/>
            <person name="Zdobnov E.M."/>
            <person name="Grigoriev I.V."/>
            <person name="Lynch M."/>
            <person name="Boore J.L."/>
        </authorList>
    </citation>
    <scope>NUCLEOTIDE SEQUENCE [LARGE SCALE GENOMIC DNA]</scope>
</reference>
<gene>
    <name evidence="2" type="ORF">DAPPUDRAFT_62629</name>
</gene>
<feature type="non-terminal residue" evidence="2">
    <location>
        <position position="1"/>
    </location>
</feature>
<keyword evidence="3" id="KW-1185">Reference proteome</keyword>
<dbReference type="InterPro" id="IPR011009">
    <property type="entry name" value="Kinase-like_dom_sf"/>
</dbReference>
<feature type="domain" description="Serine-threonine/tyrosine-protein kinase catalytic" evidence="1">
    <location>
        <begin position="2"/>
        <end position="45"/>
    </location>
</feature>
<evidence type="ECO:0000313" key="3">
    <source>
        <dbReference type="Proteomes" id="UP000000305"/>
    </source>
</evidence>
<dbReference type="KEGG" id="dpx:DAPPUDRAFT_62629"/>
<sequence length="89" mass="10115">LVREIQNGYRMEKPGTAPNFLGKIMTNCWKTEPKERPTFSQIEEDISKHMESSVSSHYLNLNAPYVKLNEAKEIATSNDVFGLAKLLTD</sequence>
<organism evidence="2 3">
    <name type="scientific">Daphnia pulex</name>
    <name type="common">Water flea</name>
    <dbReference type="NCBI Taxonomy" id="6669"/>
    <lineage>
        <taxon>Eukaryota</taxon>
        <taxon>Metazoa</taxon>
        <taxon>Ecdysozoa</taxon>
        <taxon>Arthropoda</taxon>
        <taxon>Crustacea</taxon>
        <taxon>Branchiopoda</taxon>
        <taxon>Diplostraca</taxon>
        <taxon>Cladocera</taxon>
        <taxon>Anomopoda</taxon>
        <taxon>Daphniidae</taxon>
        <taxon>Daphnia</taxon>
    </lineage>
</organism>
<dbReference type="PANTHER" id="PTHR24416:SF600">
    <property type="entry name" value="PDGF- AND VEGF-RECEPTOR RELATED, ISOFORM J"/>
    <property type="match status" value="1"/>
</dbReference>
<dbReference type="OrthoDB" id="535945at2759"/>
<dbReference type="HOGENOM" id="CLU_171317_0_0_1"/>
<dbReference type="PANTHER" id="PTHR24416">
    <property type="entry name" value="TYROSINE-PROTEIN KINASE RECEPTOR"/>
    <property type="match status" value="1"/>
</dbReference>
<dbReference type="SUPFAM" id="SSF56112">
    <property type="entry name" value="Protein kinase-like (PK-like)"/>
    <property type="match status" value="1"/>
</dbReference>
<dbReference type="Proteomes" id="UP000000305">
    <property type="component" value="Unassembled WGS sequence"/>
</dbReference>
<name>E9HGR9_DAPPU</name>
<dbReference type="AlphaFoldDB" id="E9HGR9"/>
<proteinExistence type="predicted"/>
<dbReference type="GO" id="GO:0004672">
    <property type="term" value="F:protein kinase activity"/>
    <property type="evidence" value="ECO:0007669"/>
    <property type="project" value="InterPro"/>
</dbReference>
<accession>E9HGR9</accession>
<protein>
    <recommendedName>
        <fullName evidence="1">Serine-threonine/tyrosine-protein kinase catalytic domain-containing protein</fullName>
    </recommendedName>
</protein>
<dbReference type="Pfam" id="PF07714">
    <property type="entry name" value="PK_Tyr_Ser-Thr"/>
    <property type="match status" value="1"/>
</dbReference>
<dbReference type="EMBL" id="GL732643">
    <property type="protein sequence ID" value="EFX69071.1"/>
    <property type="molecule type" value="Genomic_DNA"/>
</dbReference>
<dbReference type="eggNOG" id="KOG0200">
    <property type="taxonomic scope" value="Eukaryota"/>
</dbReference>
<evidence type="ECO:0000313" key="2">
    <source>
        <dbReference type="EMBL" id="EFX69071.1"/>
    </source>
</evidence>
<dbReference type="InParanoid" id="E9HGR9"/>
<dbReference type="InterPro" id="IPR050122">
    <property type="entry name" value="RTK"/>
</dbReference>
<dbReference type="InterPro" id="IPR001245">
    <property type="entry name" value="Ser-Thr/Tyr_kinase_cat_dom"/>
</dbReference>
<dbReference type="Gene3D" id="1.10.510.10">
    <property type="entry name" value="Transferase(Phosphotransferase) domain 1"/>
    <property type="match status" value="1"/>
</dbReference>
<dbReference type="PhylomeDB" id="E9HGR9"/>